<evidence type="ECO:0000313" key="2">
    <source>
        <dbReference type="Proteomes" id="UP000789920"/>
    </source>
</evidence>
<name>A0ACA9RVE3_9GLOM</name>
<gene>
    <name evidence="1" type="ORF">RPERSI_LOCUS23119</name>
</gene>
<keyword evidence="2" id="KW-1185">Reference proteome</keyword>
<dbReference type="Proteomes" id="UP000789920">
    <property type="component" value="Unassembled WGS sequence"/>
</dbReference>
<dbReference type="EMBL" id="CAJVQC010071468">
    <property type="protein sequence ID" value="CAG8810613.1"/>
    <property type="molecule type" value="Genomic_DNA"/>
</dbReference>
<reference evidence="1" key="1">
    <citation type="submission" date="2021-06" db="EMBL/GenBank/DDBJ databases">
        <authorList>
            <person name="Kallberg Y."/>
            <person name="Tangrot J."/>
            <person name="Rosling A."/>
        </authorList>
    </citation>
    <scope>NUCLEOTIDE SEQUENCE</scope>
    <source>
        <strain evidence="1">MA461A</strain>
    </source>
</reference>
<feature type="non-terminal residue" evidence="1">
    <location>
        <position position="241"/>
    </location>
</feature>
<evidence type="ECO:0000313" key="1">
    <source>
        <dbReference type="EMBL" id="CAG8810613.1"/>
    </source>
</evidence>
<sequence>MSQQSTVNTLRPVYNLIELELDDYEENELVLNTIHDLKLFFENPNNCTCRRTPKQKDLRTCFEKVGFKRFFERHFELKALEEHELELFIKSQLMSFEMTYLKLCGINDYLLSTLQNHLQINGLTERVHGNTDDSGVFIYLPTSQTYTSVYNKYKKNFYLIHDQPEKIISYSTFKKLWYEMVPNLRFQPPASDLCEICTSFKAKLLAAKKDIDEYNKVQVEYNKHKEAADLERQHYNNNIEE</sequence>
<comment type="caution">
    <text evidence="1">The sequence shown here is derived from an EMBL/GenBank/DDBJ whole genome shotgun (WGS) entry which is preliminary data.</text>
</comment>
<organism evidence="1 2">
    <name type="scientific">Racocetra persica</name>
    <dbReference type="NCBI Taxonomy" id="160502"/>
    <lineage>
        <taxon>Eukaryota</taxon>
        <taxon>Fungi</taxon>
        <taxon>Fungi incertae sedis</taxon>
        <taxon>Mucoromycota</taxon>
        <taxon>Glomeromycotina</taxon>
        <taxon>Glomeromycetes</taxon>
        <taxon>Diversisporales</taxon>
        <taxon>Gigasporaceae</taxon>
        <taxon>Racocetra</taxon>
    </lineage>
</organism>
<accession>A0ACA9RVE3</accession>
<protein>
    <submittedName>
        <fullName evidence="1">25378_t:CDS:1</fullName>
    </submittedName>
</protein>
<proteinExistence type="predicted"/>